<dbReference type="FunFam" id="1.10.1040.10:FF:000017">
    <property type="entry name" value="2-dehydropantoate 2-reductase"/>
    <property type="match status" value="1"/>
</dbReference>
<evidence type="ECO:0000256" key="5">
    <source>
        <dbReference type="ARBA" id="ARBA00032024"/>
    </source>
</evidence>
<dbReference type="GO" id="GO:0015940">
    <property type="term" value="P:pantothenate biosynthetic process"/>
    <property type="evidence" value="ECO:0007669"/>
    <property type="project" value="UniProtKB-UniPathway"/>
</dbReference>
<sequence>MTAPLHICIAGIGAIGGTLAACLTRGGASVSLIARGETLSRLRTHGLTVTEGETTFTCHPAVAERAPGPMDVLFLAVKSHQLSDLLPAVLPAVGPDTLIVPIINGIPWWMTADDAPPAFRTLAPLLDPTGQLAAHLPARQIAGCVAYAFCAIEVPGQIRSLRPMRLVLGRSAPDTSDTPDAPGPTRDRLTHLAGLLNACGIDAHVTDAIHAEIWTKLATNVATNPLSVITGATLEAMATDPATRAIIRASLDEAIATGAACGISTLKPAETICAMMAAAGPHETSMLQDFRAGRTLETVAIGDALVALARALAVPTPIIDTLLGLVAFQRRSLAGKEQAS</sequence>
<organism evidence="9 12">
    <name type="scientific">Gluconacetobacter dulcium</name>
    <dbReference type="NCBI Taxonomy" id="2729096"/>
    <lineage>
        <taxon>Bacteria</taxon>
        <taxon>Pseudomonadati</taxon>
        <taxon>Pseudomonadota</taxon>
        <taxon>Alphaproteobacteria</taxon>
        <taxon>Acetobacterales</taxon>
        <taxon>Acetobacteraceae</taxon>
        <taxon>Gluconacetobacter</taxon>
    </lineage>
</organism>
<dbReference type="SUPFAM" id="SSF48179">
    <property type="entry name" value="6-phosphogluconate dehydrogenase C-terminal domain-like"/>
    <property type="match status" value="1"/>
</dbReference>
<feature type="domain" description="Ketopantoate reductase C-terminal" evidence="8">
    <location>
        <begin position="209"/>
        <end position="327"/>
    </location>
</feature>
<dbReference type="InterPro" id="IPR013752">
    <property type="entry name" value="KPA_reductase"/>
</dbReference>
<dbReference type="InterPro" id="IPR051402">
    <property type="entry name" value="KPR-Related"/>
</dbReference>
<dbReference type="SUPFAM" id="SSF51735">
    <property type="entry name" value="NAD(P)-binding Rossmann-fold domains"/>
    <property type="match status" value="1"/>
</dbReference>
<evidence type="ECO:0000256" key="2">
    <source>
        <dbReference type="ARBA" id="ARBA00013014"/>
    </source>
</evidence>
<dbReference type="EMBL" id="JABEQN010000027">
    <property type="protein sequence ID" value="MBB2195341.1"/>
    <property type="molecule type" value="Genomic_DNA"/>
</dbReference>
<evidence type="ECO:0000313" key="10">
    <source>
        <dbReference type="EMBL" id="MBB2195341.1"/>
    </source>
</evidence>
<dbReference type="NCBIfam" id="NF005089">
    <property type="entry name" value="PRK06522.1-4"/>
    <property type="match status" value="1"/>
</dbReference>
<feature type="domain" description="Ketopantoate reductase N-terminal" evidence="7">
    <location>
        <begin position="7"/>
        <end position="170"/>
    </location>
</feature>
<dbReference type="UniPathway" id="UPA00028">
    <property type="reaction ID" value="UER00004"/>
</dbReference>
<comment type="catalytic activity">
    <reaction evidence="6">
        <text>(R)-pantoate + NADP(+) = 2-dehydropantoate + NADPH + H(+)</text>
        <dbReference type="Rhea" id="RHEA:16233"/>
        <dbReference type="ChEBI" id="CHEBI:11561"/>
        <dbReference type="ChEBI" id="CHEBI:15378"/>
        <dbReference type="ChEBI" id="CHEBI:15980"/>
        <dbReference type="ChEBI" id="CHEBI:57783"/>
        <dbReference type="ChEBI" id="CHEBI:58349"/>
        <dbReference type="EC" id="1.1.1.169"/>
    </reaction>
</comment>
<dbReference type="EMBL" id="JABEQO010000027">
    <property type="protein sequence ID" value="MBB2166205.1"/>
    <property type="molecule type" value="Genomic_DNA"/>
</dbReference>
<evidence type="ECO:0000256" key="1">
    <source>
        <dbReference type="ARBA" id="ARBA00004994"/>
    </source>
</evidence>
<dbReference type="AlphaFoldDB" id="A0A7W4INJ6"/>
<dbReference type="InterPro" id="IPR036291">
    <property type="entry name" value="NAD(P)-bd_dom_sf"/>
</dbReference>
<dbReference type="Pfam" id="PF02558">
    <property type="entry name" value="ApbA"/>
    <property type="match status" value="1"/>
</dbReference>
<evidence type="ECO:0000256" key="3">
    <source>
        <dbReference type="ARBA" id="ARBA00019465"/>
    </source>
</evidence>
<evidence type="ECO:0000259" key="8">
    <source>
        <dbReference type="Pfam" id="PF08546"/>
    </source>
</evidence>
<dbReference type="GO" id="GO:0008677">
    <property type="term" value="F:2-dehydropantoate 2-reductase activity"/>
    <property type="evidence" value="ECO:0007669"/>
    <property type="project" value="UniProtKB-EC"/>
</dbReference>
<reference evidence="11 12" key="1">
    <citation type="submission" date="2020-04" db="EMBL/GenBank/DDBJ databases">
        <title>Description of novel Gluconacetobacter.</title>
        <authorList>
            <person name="Sombolestani A."/>
        </authorList>
    </citation>
    <scope>NUCLEOTIDE SEQUENCE [LARGE SCALE GENOMIC DNA]</scope>
    <source>
        <strain evidence="10 11">LMG 1728</strain>
        <strain evidence="9 12">LMG 1731</strain>
    </source>
</reference>
<dbReference type="GO" id="GO:0005737">
    <property type="term" value="C:cytoplasm"/>
    <property type="evidence" value="ECO:0007669"/>
    <property type="project" value="TreeGrafter"/>
</dbReference>
<dbReference type="Gene3D" id="3.40.50.720">
    <property type="entry name" value="NAD(P)-binding Rossmann-like Domain"/>
    <property type="match status" value="1"/>
</dbReference>
<evidence type="ECO:0000313" key="12">
    <source>
        <dbReference type="Proteomes" id="UP000561077"/>
    </source>
</evidence>
<dbReference type="RefSeq" id="WP_182975240.1">
    <property type="nucleotide sequence ID" value="NZ_JABEQN010000027.1"/>
</dbReference>
<dbReference type="InterPro" id="IPR013332">
    <property type="entry name" value="KPR_N"/>
</dbReference>
<protein>
    <recommendedName>
        <fullName evidence="3">2-dehydropantoate 2-reductase</fullName>
        <ecNumber evidence="2">1.1.1.169</ecNumber>
    </recommendedName>
    <alternativeName>
        <fullName evidence="5">Ketopantoate reductase</fullName>
    </alternativeName>
</protein>
<dbReference type="PANTHER" id="PTHR21708:SF45">
    <property type="entry name" value="2-DEHYDROPANTOATE 2-REDUCTASE"/>
    <property type="match status" value="1"/>
</dbReference>
<evidence type="ECO:0000313" key="11">
    <source>
        <dbReference type="Proteomes" id="UP000540490"/>
    </source>
</evidence>
<accession>A0A7W4INJ6</accession>
<dbReference type="PANTHER" id="PTHR21708">
    <property type="entry name" value="PROBABLE 2-DEHYDROPANTOATE 2-REDUCTASE"/>
    <property type="match status" value="1"/>
</dbReference>
<keyword evidence="11" id="KW-1185">Reference proteome</keyword>
<evidence type="ECO:0000259" key="7">
    <source>
        <dbReference type="Pfam" id="PF02558"/>
    </source>
</evidence>
<dbReference type="EC" id="1.1.1.169" evidence="2"/>
<proteinExistence type="predicted"/>
<dbReference type="InterPro" id="IPR013328">
    <property type="entry name" value="6PGD_dom2"/>
</dbReference>
<keyword evidence="4" id="KW-0566">Pantothenate biosynthesis</keyword>
<dbReference type="InterPro" id="IPR008927">
    <property type="entry name" value="6-PGluconate_DH-like_C_sf"/>
</dbReference>
<dbReference type="Proteomes" id="UP000540490">
    <property type="component" value="Unassembled WGS sequence"/>
</dbReference>
<name>A0A7W4INJ6_9PROT</name>
<evidence type="ECO:0000256" key="6">
    <source>
        <dbReference type="ARBA" id="ARBA00048793"/>
    </source>
</evidence>
<evidence type="ECO:0000313" key="9">
    <source>
        <dbReference type="EMBL" id="MBB2166205.1"/>
    </source>
</evidence>
<comment type="caution">
    <text evidence="9">The sequence shown here is derived from an EMBL/GenBank/DDBJ whole genome shotgun (WGS) entry which is preliminary data.</text>
</comment>
<evidence type="ECO:0000256" key="4">
    <source>
        <dbReference type="ARBA" id="ARBA00022655"/>
    </source>
</evidence>
<dbReference type="Pfam" id="PF08546">
    <property type="entry name" value="ApbA_C"/>
    <property type="match status" value="1"/>
</dbReference>
<dbReference type="Gene3D" id="1.10.1040.10">
    <property type="entry name" value="N-(1-d-carboxylethyl)-l-norvaline Dehydrogenase, domain 2"/>
    <property type="match status" value="1"/>
</dbReference>
<gene>
    <name evidence="10" type="ORF">HLH25_17245</name>
    <name evidence="9" type="ORF">HLH26_17065</name>
</gene>
<comment type="pathway">
    <text evidence="1">Cofactor biosynthesis; (R)-pantothenate biosynthesis; (R)-pantoate from 3-methyl-2-oxobutanoate: step 2/2.</text>
</comment>
<dbReference type="Proteomes" id="UP000561077">
    <property type="component" value="Unassembled WGS sequence"/>
</dbReference>